<dbReference type="InterPro" id="IPR015915">
    <property type="entry name" value="Kelch-typ_b-propeller"/>
</dbReference>
<keyword evidence="2" id="KW-1133">Transmembrane helix</keyword>
<dbReference type="OrthoDB" id="10251809at2759"/>
<gene>
    <name evidence="4" type="ORF">P167DRAFT_494278</name>
</gene>
<feature type="region of interest" description="Disordered" evidence="1">
    <location>
        <begin position="466"/>
        <end position="493"/>
    </location>
</feature>
<evidence type="ECO:0000313" key="4">
    <source>
        <dbReference type="EMBL" id="RPB08335.1"/>
    </source>
</evidence>
<dbReference type="InterPro" id="IPR011043">
    <property type="entry name" value="Gal_Oxase/kelch_b-propeller"/>
</dbReference>
<feature type="chain" id="PRO_5018245546" description="Cell wall anchored protein" evidence="3">
    <location>
        <begin position="23"/>
        <end position="591"/>
    </location>
</feature>
<reference evidence="4 5" key="1">
    <citation type="journal article" date="2018" name="Nat. Ecol. Evol.">
        <title>Pezizomycetes genomes reveal the molecular basis of ectomycorrhizal truffle lifestyle.</title>
        <authorList>
            <person name="Murat C."/>
            <person name="Payen T."/>
            <person name="Noel B."/>
            <person name="Kuo A."/>
            <person name="Morin E."/>
            <person name="Chen J."/>
            <person name="Kohler A."/>
            <person name="Krizsan K."/>
            <person name="Balestrini R."/>
            <person name="Da Silva C."/>
            <person name="Montanini B."/>
            <person name="Hainaut M."/>
            <person name="Levati E."/>
            <person name="Barry K.W."/>
            <person name="Belfiori B."/>
            <person name="Cichocki N."/>
            <person name="Clum A."/>
            <person name="Dockter R.B."/>
            <person name="Fauchery L."/>
            <person name="Guy J."/>
            <person name="Iotti M."/>
            <person name="Le Tacon F."/>
            <person name="Lindquist E.A."/>
            <person name="Lipzen A."/>
            <person name="Malagnac F."/>
            <person name="Mello A."/>
            <person name="Molinier V."/>
            <person name="Miyauchi S."/>
            <person name="Poulain J."/>
            <person name="Riccioni C."/>
            <person name="Rubini A."/>
            <person name="Sitrit Y."/>
            <person name="Splivallo R."/>
            <person name="Traeger S."/>
            <person name="Wang M."/>
            <person name="Zifcakova L."/>
            <person name="Wipf D."/>
            <person name="Zambonelli A."/>
            <person name="Paolocci F."/>
            <person name="Nowrousian M."/>
            <person name="Ottonello S."/>
            <person name="Baldrian P."/>
            <person name="Spatafora J.W."/>
            <person name="Henrissat B."/>
            <person name="Nagy L.G."/>
            <person name="Aury J.M."/>
            <person name="Wincker P."/>
            <person name="Grigoriev I.V."/>
            <person name="Bonfante P."/>
            <person name="Martin F.M."/>
        </authorList>
    </citation>
    <scope>NUCLEOTIDE SEQUENCE [LARGE SCALE GENOMIC DNA]</scope>
    <source>
        <strain evidence="4 5">CCBAS932</strain>
    </source>
</reference>
<evidence type="ECO:0000256" key="3">
    <source>
        <dbReference type="SAM" id="SignalP"/>
    </source>
</evidence>
<evidence type="ECO:0000313" key="5">
    <source>
        <dbReference type="Proteomes" id="UP000277580"/>
    </source>
</evidence>
<dbReference type="EMBL" id="ML119164">
    <property type="protein sequence ID" value="RPB08335.1"/>
    <property type="molecule type" value="Genomic_DNA"/>
</dbReference>
<feature type="compositionally biased region" description="Low complexity" evidence="1">
    <location>
        <begin position="466"/>
        <end position="476"/>
    </location>
</feature>
<dbReference type="PANTHER" id="PTHR23244:SF497">
    <property type="entry name" value="WALL ANCHORED PROTEIN, PUTATIVE-RELATED"/>
    <property type="match status" value="1"/>
</dbReference>
<keyword evidence="5" id="KW-1185">Reference proteome</keyword>
<keyword evidence="2" id="KW-0812">Transmembrane</keyword>
<organism evidence="4 5">
    <name type="scientific">Morchella conica CCBAS932</name>
    <dbReference type="NCBI Taxonomy" id="1392247"/>
    <lineage>
        <taxon>Eukaryota</taxon>
        <taxon>Fungi</taxon>
        <taxon>Dikarya</taxon>
        <taxon>Ascomycota</taxon>
        <taxon>Pezizomycotina</taxon>
        <taxon>Pezizomycetes</taxon>
        <taxon>Pezizales</taxon>
        <taxon>Morchellaceae</taxon>
        <taxon>Morchella</taxon>
    </lineage>
</organism>
<evidence type="ECO:0000256" key="2">
    <source>
        <dbReference type="SAM" id="Phobius"/>
    </source>
</evidence>
<dbReference type="SUPFAM" id="SSF117281">
    <property type="entry name" value="Kelch motif"/>
    <property type="match status" value="1"/>
</dbReference>
<dbReference type="Gene3D" id="2.120.10.80">
    <property type="entry name" value="Kelch-type beta propeller"/>
    <property type="match status" value="2"/>
</dbReference>
<feature type="region of interest" description="Disordered" evidence="1">
    <location>
        <begin position="569"/>
        <end position="591"/>
    </location>
</feature>
<accession>A0A3N4KRD5</accession>
<name>A0A3N4KRD5_9PEZI</name>
<dbReference type="STRING" id="1392247.A0A3N4KRD5"/>
<dbReference type="PANTHER" id="PTHR23244">
    <property type="entry name" value="KELCH REPEAT DOMAIN"/>
    <property type="match status" value="1"/>
</dbReference>
<protein>
    <recommendedName>
        <fullName evidence="6">Cell wall anchored protein</fullName>
    </recommendedName>
</protein>
<feature type="signal peptide" evidence="3">
    <location>
        <begin position="1"/>
        <end position="22"/>
    </location>
</feature>
<sequence>MYRGILLLGFLALVVDAQVAQTDPIVNFCRRIWHSSVIRDEVLYINGGLQSYSNVNSTTGEKYGNLSYGINQYVIKMDLTQTWNWRNSSSPIKLLPKGNGNETPPNLSRGALYAGASNDTKLYAYGGTVDSSVNSSWDGFQHPTSNQDSLWSYDLSTSLWAHDTISDTALIRPASGASAEATELGLGFWFNGEQDSGTSSESVNLYNTVKFLKGMIVLDFNTGEARNLSTSAVSDLARVRGEMVYIPGVGERGILVLMGGGEKGAEYEDSQEYGTLVSLAQVEIFDVASLYNQSTPDGTWYSQRATGDVPDARVDFCLVVASAPDGSSHNIYMHGGRGTSGDYYDDIHVLSIPSFTWTRIYSGTAYRYGMKCHLAGNRQMITVGGSQEGSWTDNCDWEYRSVGFYDMSTTEWGPTFFADAAPYQVPRRIVDVIGGNVNGSATLIAPTSGFQDAALYSLFPNSSDGQTTATGTATGAPVDPSSPPSSPSSSNTGAIAGGVIGGLAGIALIGAGIFFLRRRRHQQPAPAYTAGEPTVEAGSSSLYEKDGTLKINHELQGDAAFREGNVPLAEMSGGISTFPPLELPGESAPQR</sequence>
<proteinExistence type="predicted"/>
<evidence type="ECO:0008006" key="6">
    <source>
        <dbReference type="Google" id="ProtNLM"/>
    </source>
</evidence>
<dbReference type="Proteomes" id="UP000277580">
    <property type="component" value="Unassembled WGS sequence"/>
</dbReference>
<dbReference type="SUPFAM" id="SSF50965">
    <property type="entry name" value="Galactose oxidase, central domain"/>
    <property type="match status" value="1"/>
</dbReference>
<evidence type="ECO:0000256" key="1">
    <source>
        <dbReference type="SAM" id="MobiDB-lite"/>
    </source>
</evidence>
<dbReference type="AlphaFoldDB" id="A0A3N4KRD5"/>
<keyword evidence="2" id="KW-0472">Membrane</keyword>
<dbReference type="InParanoid" id="A0A3N4KRD5"/>
<keyword evidence="3" id="KW-0732">Signal</keyword>
<feature type="transmembrane region" description="Helical" evidence="2">
    <location>
        <begin position="494"/>
        <end position="516"/>
    </location>
</feature>